<comment type="cofactor">
    <cofactor evidence="16">
        <name>Mg(2+)</name>
        <dbReference type="ChEBI" id="CHEBI:18420"/>
    </cofactor>
    <text evidence="16">Binds 1 Mg(2+) ion per trimer.</text>
</comment>
<name>A0A430B2Z6_9ENTE</name>
<evidence type="ECO:0000256" key="9">
    <source>
        <dbReference type="ARBA" id="ARBA00022683"/>
    </source>
</evidence>
<keyword evidence="4" id="KW-0813">Transport</keyword>
<evidence type="ECO:0000256" key="13">
    <source>
        <dbReference type="ARBA" id="ARBA00031467"/>
    </source>
</evidence>
<feature type="active site" description="Tele-phosphohistidine intermediate" evidence="15">
    <location>
        <position position="78"/>
    </location>
</feature>
<proteinExistence type="predicted"/>
<keyword evidence="7" id="KW-0762">Sugar transport</keyword>
<dbReference type="GO" id="GO:0016740">
    <property type="term" value="F:transferase activity"/>
    <property type="evidence" value="ECO:0007669"/>
    <property type="project" value="UniProtKB-KW"/>
</dbReference>
<reference evidence="18 19" key="1">
    <citation type="submission" date="2017-05" db="EMBL/GenBank/DDBJ databases">
        <title>Vagococcus spp. assemblies.</title>
        <authorList>
            <person name="Gulvik C.A."/>
        </authorList>
    </citation>
    <scope>NUCLEOTIDE SEQUENCE [LARGE SCALE GENOMIC DNA]</scope>
    <source>
        <strain evidence="18 19">LMG 24798</strain>
    </source>
</reference>
<evidence type="ECO:0000313" key="18">
    <source>
        <dbReference type="EMBL" id="RSU14715.1"/>
    </source>
</evidence>
<evidence type="ECO:0000256" key="5">
    <source>
        <dbReference type="ARBA" id="ARBA00022490"/>
    </source>
</evidence>
<gene>
    <name evidence="18" type="ORF">CBF27_01700</name>
</gene>
<dbReference type="RefSeq" id="WP_126811744.1">
    <property type="nucleotide sequence ID" value="NZ_NGKC01000001.1"/>
</dbReference>
<dbReference type="PANTHER" id="PTHR34382:SF9">
    <property type="entry name" value="PHOSPHOTRANSFERASE SYSTEM SUGAR-SPECIFIC EII COMPONENT"/>
    <property type="match status" value="1"/>
</dbReference>
<evidence type="ECO:0000256" key="6">
    <source>
        <dbReference type="ARBA" id="ARBA00022553"/>
    </source>
</evidence>
<dbReference type="Gene3D" id="1.20.58.80">
    <property type="entry name" value="Phosphotransferase system, lactose/cellobiose-type IIA subunit"/>
    <property type="match status" value="1"/>
</dbReference>
<keyword evidence="11 16" id="KW-0460">Magnesium</keyword>
<protein>
    <recommendedName>
        <fullName evidence="3">PTS system lactose-specific EIIA component</fullName>
    </recommendedName>
    <alternativeName>
        <fullName evidence="12">EIIA-Lac</fullName>
    </alternativeName>
    <alternativeName>
        <fullName evidence="14">EIII-Lac</fullName>
    </alternativeName>
    <alternativeName>
        <fullName evidence="13">Lactose-specific phosphotransferase enzyme IIA component</fullName>
    </alternativeName>
</protein>
<evidence type="ECO:0000256" key="16">
    <source>
        <dbReference type="PIRSR" id="PIRSR000699-2"/>
    </source>
</evidence>
<feature type="modified residue" description="Phosphohistidine; by HPr" evidence="17">
    <location>
        <position position="78"/>
    </location>
</feature>
<sequence>MNKEEVAMIGFEVVAFAGEARSKLIEALAEAEKQQFERAESLVEEANQSLIQAHKSQTQMLAAEASGEAIELGFIMVHAQDHLMTTMLLKDTIKHLFNIYKR</sequence>
<feature type="binding site" evidence="16">
    <location>
        <position position="81"/>
    </location>
    <ligand>
        <name>Mg(2+)</name>
        <dbReference type="ChEBI" id="CHEBI:18420"/>
        <note>ligand shared between all trimeric partners</note>
    </ligand>
</feature>
<dbReference type="CDD" id="cd00215">
    <property type="entry name" value="PTS_IIA_lac"/>
    <property type="match status" value="1"/>
</dbReference>
<keyword evidence="19" id="KW-1185">Reference proteome</keyword>
<evidence type="ECO:0000313" key="19">
    <source>
        <dbReference type="Proteomes" id="UP000286773"/>
    </source>
</evidence>
<dbReference type="AlphaFoldDB" id="A0A430B2Z6"/>
<keyword evidence="8" id="KW-0808">Transferase</keyword>
<dbReference type="Proteomes" id="UP000286773">
    <property type="component" value="Unassembled WGS sequence"/>
</dbReference>
<evidence type="ECO:0000256" key="1">
    <source>
        <dbReference type="ARBA" id="ARBA00004496"/>
    </source>
</evidence>
<evidence type="ECO:0000256" key="7">
    <source>
        <dbReference type="ARBA" id="ARBA00022597"/>
    </source>
</evidence>
<dbReference type="EMBL" id="NGKC01000001">
    <property type="protein sequence ID" value="RSU14715.1"/>
    <property type="molecule type" value="Genomic_DNA"/>
</dbReference>
<comment type="caution">
    <text evidence="18">The sequence shown here is derived from an EMBL/GenBank/DDBJ whole genome shotgun (WGS) entry which is preliminary data.</text>
</comment>
<keyword evidence="9" id="KW-0598">Phosphotransferase system</keyword>
<comment type="subunit">
    <text evidence="2">Homotrimer.</text>
</comment>
<evidence type="ECO:0000256" key="10">
    <source>
        <dbReference type="ARBA" id="ARBA00022723"/>
    </source>
</evidence>
<organism evidence="18 19">
    <name type="scientific">Vagococcus acidifermentans</name>
    <dbReference type="NCBI Taxonomy" id="564710"/>
    <lineage>
        <taxon>Bacteria</taxon>
        <taxon>Bacillati</taxon>
        <taxon>Bacillota</taxon>
        <taxon>Bacilli</taxon>
        <taxon>Lactobacillales</taxon>
        <taxon>Enterococcaceae</taxon>
        <taxon>Vagococcus</taxon>
    </lineage>
</organism>
<comment type="subcellular location">
    <subcellularLocation>
        <location evidence="1">Cytoplasm</location>
    </subcellularLocation>
</comment>
<dbReference type="GO" id="GO:0046872">
    <property type="term" value="F:metal ion binding"/>
    <property type="evidence" value="ECO:0007669"/>
    <property type="project" value="UniProtKB-KW"/>
</dbReference>
<accession>A0A430B2Z6</accession>
<evidence type="ECO:0000256" key="8">
    <source>
        <dbReference type="ARBA" id="ARBA00022679"/>
    </source>
</evidence>
<evidence type="ECO:0000256" key="15">
    <source>
        <dbReference type="PIRSR" id="PIRSR000699-1"/>
    </source>
</evidence>
<dbReference type="InterPro" id="IPR036542">
    <property type="entry name" value="PTS_IIA_lac/cel_sf"/>
</dbReference>
<keyword evidence="10 16" id="KW-0479">Metal-binding</keyword>
<dbReference type="PANTHER" id="PTHR34382">
    <property type="entry name" value="PTS SYSTEM N,N'-DIACETYLCHITOBIOSE-SPECIFIC EIIA COMPONENT"/>
    <property type="match status" value="1"/>
</dbReference>
<dbReference type="SUPFAM" id="SSF46973">
    <property type="entry name" value="Enzyme IIa from lactose specific PTS, IIa-lac"/>
    <property type="match status" value="1"/>
</dbReference>
<evidence type="ECO:0000256" key="11">
    <source>
        <dbReference type="ARBA" id="ARBA00022842"/>
    </source>
</evidence>
<evidence type="ECO:0000256" key="14">
    <source>
        <dbReference type="ARBA" id="ARBA00032708"/>
    </source>
</evidence>
<keyword evidence="5" id="KW-0963">Cytoplasm</keyword>
<dbReference type="GO" id="GO:0009401">
    <property type="term" value="P:phosphoenolpyruvate-dependent sugar phosphotransferase system"/>
    <property type="evidence" value="ECO:0007669"/>
    <property type="project" value="UniProtKB-KW"/>
</dbReference>
<dbReference type="PROSITE" id="PS51095">
    <property type="entry name" value="PTS_EIIA_TYPE_3"/>
    <property type="match status" value="1"/>
</dbReference>
<dbReference type="Pfam" id="PF02255">
    <property type="entry name" value="PTS_IIA"/>
    <property type="match status" value="1"/>
</dbReference>
<evidence type="ECO:0000256" key="17">
    <source>
        <dbReference type="PROSITE-ProRule" id="PRU00418"/>
    </source>
</evidence>
<evidence type="ECO:0000256" key="2">
    <source>
        <dbReference type="ARBA" id="ARBA00011233"/>
    </source>
</evidence>
<keyword evidence="6" id="KW-0597">Phosphoprotein</keyword>
<dbReference type="InterPro" id="IPR003188">
    <property type="entry name" value="PTS_IIA_lac/cel"/>
</dbReference>
<dbReference type="OrthoDB" id="350602at2"/>
<evidence type="ECO:0000256" key="4">
    <source>
        <dbReference type="ARBA" id="ARBA00022448"/>
    </source>
</evidence>
<dbReference type="GO" id="GO:0005737">
    <property type="term" value="C:cytoplasm"/>
    <property type="evidence" value="ECO:0007669"/>
    <property type="project" value="UniProtKB-SubCell"/>
</dbReference>
<evidence type="ECO:0000256" key="3">
    <source>
        <dbReference type="ARBA" id="ARBA00014322"/>
    </source>
</evidence>
<evidence type="ECO:0000256" key="12">
    <source>
        <dbReference type="ARBA" id="ARBA00030293"/>
    </source>
</evidence>
<dbReference type="PIRSF" id="PIRSF000699">
    <property type="entry name" value="PTS_IILac_III"/>
    <property type="match status" value="1"/>
</dbReference>